<evidence type="ECO:0008006" key="3">
    <source>
        <dbReference type="Google" id="ProtNLM"/>
    </source>
</evidence>
<name>A0AAV0X3R3_9HEMI</name>
<evidence type="ECO:0000313" key="1">
    <source>
        <dbReference type="EMBL" id="CAI6363014.1"/>
    </source>
</evidence>
<comment type="caution">
    <text evidence="1">The sequence shown here is derived from an EMBL/GenBank/DDBJ whole genome shotgun (WGS) entry which is preliminary data.</text>
</comment>
<keyword evidence="2" id="KW-1185">Reference proteome</keyword>
<organism evidence="1 2">
    <name type="scientific">Macrosiphum euphorbiae</name>
    <name type="common">potato aphid</name>
    <dbReference type="NCBI Taxonomy" id="13131"/>
    <lineage>
        <taxon>Eukaryota</taxon>
        <taxon>Metazoa</taxon>
        <taxon>Ecdysozoa</taxon>
        <taxon>Arthropoda</taxon>
        <taxon>Hexapoda</taxon>
        <taxon>Insecta</taxon>
        <taxon>Pterygota</taxon>
        <taxon>Neoptera</taxon>
        <taxon>Paraneoptera</taxon>
        <taxon>Hemiptera</taxon>
        <taxon>Sternorrhyncha</taxon>
        <taxon>Aphidomorpha</taxon>
        <taxon>Aphidoidea</taxon>
        <taxon>Aphididae</taxon>
        <taxon>Macrosiphini</taxon>
        <taxon>Macrosiphum</taxon>
    </lineage>
</organism>
<protein>
    <recommendedName>
        <fullName evidence="3">NTF2 domain-containing protein</fullName>
    </recommendedName>
</protein>
<proteinExistence type="predicted"/>
<gene>
    <name evidence="1" type="ORF">MEUPH1_LOCUS18024</name>
</gene>
<accession>A0AAV0X3R3</accession>
<dbReference type="EMBL" id="CARXXK010000003">
    <property type="protein sequence ID" value="CAI6363014.1"/>
    <property type="molecule type" value="Genomic_DNA"/>
</dbReference>
<dbReference type="AlphaFoldDB" id="A0AAV0X3R3"/>
<dbReference type="Pfam" id="PF15008">
    <property type="entry name" value="DUF4518"/>
    <property type="match status" value="1"/>
</dbReference>
<dbReference type="PANTHER" id="PTHR21084">
    <property type="entry name" value="DENSE INCISORS"/>
    <property type="match status" value="1"/>
</dbReference>
<dbReference type="PANTHER" id="PTHR21084:SF1">
    <property type="entry name" value="DENSE INCISORS"/>
    <property type="match status" value="1"/>
</dbReference>
<evidence type="ECO:0000313" key="2">
    <source>
        <dbReference type="Proteomes" id="UP001160148"/>
    </source>
</evidence>
<dbReference type="Proteomes" id="UP001160148">
    <property type="component" value="Unassembled WGS sequence"/>
</dbReference>
<dbReference type="InterPro" id="IPR026698">
    <property type="entry name" value="UPF_C3orf38"/>
</dbReference>
<reference evidence="1 2" key="1">
    <citation type="submission" date="2023-01" db="EMBL/GenBank/DDBJ databases">
        <authorList>
            <person name="Whitehead M."/>
        </authorList>
    </citation>
    <scope>NUCLEOTIDE SEQUENCE [LARGE SCALE GENOMIC DNA]</scope>
</reference>
<sequence length="326" mass="36970">MDTDCEKRLLKQFLDGLETNELCKIVRSIYHGGGISANTRQDAELLLLSQPSVRVLSNKKVQITMLLKFLISKGLIPTTDMTKADLCLAFKSLVESQPDYIRPPVQPMQMSVPNNMLAISQNNNMMHPQPYQAVQQMPMQIPTLNTPAIEPNPKSRKDRDKELLEEFIEMFAKHFYDLLNDLGIPGKNQLDCRHFYENCTMSLKILGGSNEIFETCEDSTSTLQCLLGIKKEHLLFFSPHLGDVKWKKESHGLVKVHIGGTLHQGVGRMVGMFEQQFILREDPQAENTWKILNTNFMMKSMDLITAGPTLSIQGPHQTNNLQIDNV</sequence>